<dbReference type="AlphaFoldDB" id="A0A0H3IB29"/>
<dbReference type="Proteomes" id="UP000008044">
    <property type="component" value="Chromosome"/>
</dbReference>
<dbReference type="HOGENOM" id="CLU_151291_0_0_6"/>
<reference evidence="1 2" key="1">
    <citation type="journal article" date="2012" name="J. Bacteriol.">
        <title>Genome sequence of Pectobacterium sp. strain SCC3193.</title>
        <authorList>
            <person name="Koskinen J.P."/>
            <person name="Laine P."/>
            <person name="Niemi O."/>
            <person name="Nykyri J."/>
            <person name="Harjunpaa H."/>
            <person name="Auvinen P."/>
            <person name="Paulin L."/>
            <person name="Pirhonen M."/>
            <person name="Palva T."/>
            <person name="Holm L."/>
        </authorList>
    </citation>
    <scope>NUCLEOTIDE SEQUENCE [LARGE SCALE GENOMIC DNA]</scope>
    <source>
        <strain evidence="1 2">SCC3193</strain>
    </source>
</reference>
<dbReference type="eggNOG" id="ENOG5033F3B">
    <property type="taxonomic scope" value="Bacteria"/>
</dbReference>
<dbReference type="KEGG" id="pec:W5S_4590"/>
<protein>
    <submittedName>
        <fullName evidence="1">Uncharacterized protein</fullName>
    </submittedName>
</protein>
<evidence type="ECO:0000313" key="2">
    <source>
        <dbReference type="Proteomes" id="UP000008044"/>
    </source>
</evidence>
<sequence length="143" mass="16535">MLYYLTLNTNDKRGNVAISLYYTARRKKSLNPQETSAVKEIVQRHSVNEQIENYLMTGEGLNWESFDFTLNVKTGNVFRKGIVLSGSTKLPDNDEEAAWIGMQHWCQCLSEIRTALTHCEWRVTIEDRSIPWDTEAKAYSPTR</sequence>
<organism evidence="1 2">
    <name type="scientific">Pectobacterium parmentieri</name>
    <dbReference type="NCBI Taxonomy" id="1905730"/>
    <lineage>
        <taxon>Bacteria</taxon>
        <taxon>Pseudomonadati</taxon>
        <taxon>Pseudomonadota</taxon>
        <taxon>Gammaproteobacteria</taxon>
        <taxon>Enterobacterales</taxon>
        <taxon>Pectobacteriaceae</taxon>
        <taxon>Pectobacterium</taxon>
    </lineage>
</organism>
<name>A0A0H3IB29_PECPM</name>
<accession>A0A0H3IB29</accession>
<gene>
    <name evidence="1" type="ordered locus">W5S_4590</name>
</gene>
<proteinExistence type="predicted"/>
<dbReference type="PATRIC" id="fig|1166016.3.peg.4652"/>
<dbReference type="EMBL" id="CP003415">
    <property type="protein sequence ID" value="AFI92636.1"/>
    <property type="molecule type" value="Genomic_DNA"/>
</dbReference>
<evidence type="ECO:0000313" key="1">
    <source>
        <dbReference type="EMBL" id="AFI92636.1"/>
    </source>
</evidence>